<dbReference type="Proteomes" id="UP000485058">
    <property type="component" value="Unassembled WGS sequence"/>
</dbReference>
<evidence type="ECO:0000313" key="2">
    <source>
        <dbReference type="Proteomes" id="UP000485058"/>
    </source>
</evidence>
<dbReference type="EMBL" id="BLLF01008981">
    <property type="protein sequence ID" value="GFH33576.1"/>
    <property type="molecule type" value="Genomic_DNA"/>
</dbReference>
<organism evidence="1 2">
    <name type="scientific">Haematococcus lacustris</name>
    <name type="common">Green alga</name>
    <name type="synonym">Haematococcus pluvialis</name>
    <dbReference type="NCBI Taxonomy" id="44745"/>
    <lineage>
        <taxon>Eukaryota</taxon>
        <taxon>Viridiplantae</taxon>
        <taxon>Chlorophyta</taxon>
        <taxon>core chlorophytes</taxon>
        <taxon>Chlorophyceae</taxon>
        <taxon>CS clade</taxon>
        <taxon>Chlamydomonadales</taxon>
        <taxon>Haematococcaceae</taxon>
        <taxon>Haematococcus</taxon>
    </lineage>
</organism>
<sequence length="103" mass="10481">AGAATAELTCYSHNETAGCHDAGDVDGHHVVSSTCARQNFAGELRGGKPDGLGLLNICFSGQHVGHADSPSDPTEIIMKKQVAYGAENVHEPGAGGPLTATLL</sequence>
<keyword evidence="2" id="KW-1185">Reference proteome</keyword>
<reference evidence="1 2" key="1">
    <citation type="submission" date="2020-02" db="EMBL/GenBank/DDBJ databases">
        <title>Draft genome sequence of Haematococcus lacustris strain NIES-144.</title>
        <authorList>
            <person name="Morimoto D."/>
            <person name="Nakagawa S."/>
            <person name="Yoshida T."/>
            <person name="Sawayama S."/>
        </authorList>
    </citation>
    <scope>NUCLEOTIDE SEQUENCE [LARGE SCALE GENOMIC DNA]</scope>
    <source>
        <strain evidence="1 2">NIES-144</strain>
    </source>
</reference>
<protein>
    <submittedName>
        <fullName evidence="1">Uncharacterized protein</fullName>
    </submittedName>
</protein>
<accession>A0A6A0AL67</accession>
<gene>
    <name evidence="1" type="ORF">HaLaN_32971</name>
</gene>
<name>A0A6A0AL67_HAELA</name>
<comment type="caution">
    <text evidence="1">The sequence shown here is derived from an EMBL/GenBank/DDBJ whole genome shotgun (WGS) entry which is preliminary data.</text>
</comment>
<dbReference type="AlphaFoldDB" id="A0A6A0AL67"/>
<proteinExistence type="predicted"/>
<feature type="non-terminal residue" evidence="1">
    <location>
        <position position="1"/>
    </location>
</feature>
<evidence type="ECO:0000313" key="1">
    <source>
        <dbReference type="EMBL" id="GFH33576.1"/>
    </source>
</evidence>